<dbReference type="EC" id="3.1.3.2" evidence="3"/>
<dbReference type="PROSITE" id="PS00616">
    <property type="entry name" value="HIS_ACID_PHOSPHAT_1"/>
    <property type="match status" value="1"/>
</dbReference>
<dbReference type="InterPro" id="IPR029033">
    <property type="entry name" value="His_PPase_superfam"/>
</dbReference>
<dbReference type="SUPFAM" id="SSF53254">
    <property type="entry name" value="Phosphoglycerate mutase-like"/>
    <property type="match status" value="1"/>
</dbReference>
<organism evidence="9 10">
    <name type="scientific">Lasius niger</name>
    <name type="common">Black garden ant</name>
    <dbReference type="NCBI Taxonomy" id="67767"/>
    <lineage>
        <taxon>Eukaryota</taxon>
        <taxon>Metazoa</taxon>
        <taxon>Ecdysozoa</taxon>
        <taxon>Arthropoda</taxon>
        <taxon>Hexapoda</taxon>
        <taxon>Insecta</taxon>
        <taxon>Pterygota</taxon>
        <taxon>Neoptera</taxon>
        <taxon>Endopterygota</taxon>
        <taxon>Hymenoptera</taxon>
        <taxon>Apocrita</taxon>
        <taxon>Aculeata</taxon>
        <taxon>Formicoidea</taxon>
        <taxon>Formicidae</taxon>
        <taxon>Formicinae</taxon>
        <taxon>Lasius</taxon>
        <taxon>Lasius</taxon>
    </lineage>
</organism>
<evidence type="ECO:0000256" key="7">
    <source>
        <dbReference type="ARBA" id="ARBA00023180"/>
    </source>
</evidence>
<dbReference type="STRING" id="67767.A0A0J7KGP1"/>
<keyword evidence="8" id="KW-1133">Transmembrane helix</keyword>
<evidence type="ECO:0000256" key="3">
    <source>
        <dbReference type="ARBA" id="ARBA00012646"/>
    </source>
</evidence>
<name>A0A0J7KGP1_LASNI</name>
<evidence type="ECO:0000256" key="1">
    <source>
        <dbReference type="ARBA" id="ARBA00000032"/>
    </source>
</evidence>
<keyword evidence="7" id="KW-0325">Glycoprotein</keyword>
<keyword evidence="10" id="KW-1185">Reference proteome</keyword>
<dbReference type="PANTHER" id="PTHR11567">
    <property type="entry name" value="ACID PHOSPHATASE-RELATED"/>
    <property type="match status" value="1"/>
</dbReference>
<feature type="transmembrane region" description="Helical" evidence="8">
    <location>
        <begin position="21"/>
        <end position="42"/>
    </location>
</feature>
<evidence type="ECO:0000256" key="6">
    <source>
        <dbReference type="ARBA" id="ARBA00023157"/>
    </source>
</evidence>
<dbReference type="PANTHER" id="PTHR11567:SF211">
    <property type="entry name" value="PROSTATIC ACID PHOSPHATASE"/>
    <property type="match status" value="1"/>
</dbReference>
<keyword evidence="4" id="KW-0732">Signal</keyword>
<evidence type="ECO:0000313" key="9">
    <source>
        <dbReference type="EMBL" id="KMQ89563.1"/>
    </source>
</evidence>
<evidence type="ECO:0000256" key="5">
    <source>
        <dbReference type="ARBA" id="ARBA00022801"/>
    </source>
</evidence>
<dbReference type="EMBL" id="LBMM01007630">
    <property type="protein sequence ID" value="KMQ89563.1"/>
    <property type="molecule type" value="Genomic_DNA"/>
</dbReference>
<dbReference type="GO" id="GO:0003993">
    <property type="term" value="F:acid phosphatase activity"/>
    <property type="evidence" value="ECO:0007669"/>
    <property type="project" value="UniProtKB-EC"/>
</dbReference>
<dbReference type="InterPro" id="IPR033379">
    <property type="entry name" value="Acid_Pase_AS"/>
</dbReference>
<keyword evidence="8" id="KW-0472">Membrane</keyword>
<gene>
    <name evidence="9" type="ORF">RF55_10796</name>
</gene>
<keyword evidence="5" id="KW-0378">Hydrolase</keyword>
<dbReference type="AlphaFoldDB" id="A0A0J7KGP1"/>
<evidence type="ECO:0000256" key="4">
    <source>
        <dbReference type="ARBA" id="ARBA00022729"/>
    </source>
</evidence>
<comment type="catalytic activity">
    <reaction evidence="1">
        <text>a phosphate monoester + H2O = an alcohol + phosphate</text>
        <dbReference type="Rhea" id="RHEA:15017"/>
        <dbReference type="ChEBI" id="CHEBI:15377"/>
        <dbReference type="ChEBI" id="CHEBI:30879"/>
        <dbReference type="ChEBI" id="CHEBI:43474"/>
        <dbReference type="ChEBI" id="CHEBI:67140"/>
        <dbReference type="EC" id="3.1.3.2"/>
    </reaction>
</comment>
<dbReference type="Proteomes" id="UP000036403">
    <property type="component" value="Unassembled WGS sequence"/>
</dbReference>
<evidence type="ECO:0000313" key="10">
    <source>
        <dbReference type="Proteomes" id="UP000036403"/>
    </source>
</evidence>
<reference evidence="9 10" key="1">
    <citation type="submission" date="2015-04" db="EMBL/GenBank/DDBJ databases">
        <title>Lasius niger genome sequencing.</title>
        <authorList>
            <person name="Konorov E.A."/>
            <person name="Nikitin M.A."/>
            <person name="Kirill M.V."/>
            <person name="Chang P."/>
        </authorList>
    </citation>
    <scope>NUCLEOTIDE SEQUENCE [LARGE SCALE GENOMIC DNA]</scope>
    <source>
        <tissue evidence="9">Whole</tissue>
    </source>
</reference>
<dbReference type="CDD" id="cd07061">
    <property type="entry name" value="HP_HAP_like"/>
    <property type="match status" value="1"/>
</dbReference>
<dbReference type="InterPro" id="IPR000560">
    <property type="entry name" value="His_Pase_clade-2"/>
</dbReference>
<dbReference type="PaxDb" id="67767-A0A0J7KGP1"/>
<sequence>MDLSLMTSHSRIRCNMIWYRVFVNHLSIALVIALNALLIVGAQPELKLVNVVFRHGDRTPDNNGREMFPKDPYINYSFYPTGLGQLTIEGKRREHKLGKILRSRYDNFLGSLYKPKLAVARSSDFERTKVSLQLVLAGLFPPTGVQRWNYHLNWQPIPTSYMPRVDDNLILADECPQYLNEYDRVLNMPEVQAKIYQFKDVMSNLTKLTGKKIETLLDMYFLYQTFVAESALGLPLLEWVYDYFPYGPLFDAIVTEYDITNYTPLLRRLFAGPLIRAMTDNMIAAQNANSPDTKIYLYGGHETNIASLLHAFGVYEPHVPEYSSAIIMELQEIDQEYYVKLLYYQGIPRIVKELQIPGCDVLCPFDKYLDLIEDLIPSDDEMICDKRQTPDFANIEYPAGLQKVMYNLIKTRAIDRNA</sequence>
<dbReference type="Gene3D" id="3.40.50.1240">
    <property type="entry name" value="Phosphoglycerate mutase-like"/>
    <property type="match status" value="1"/>
</dbReference>
<comment type="caution">
    <text evidence="9">The sequence shown here is derived from an EMBL/GenBank/DDBJ whole genome shotgun (WGS) entry which is preliminary data.</text>
</comment>
<comment type="similarity">
    <text evidence="2">Belongs to the histidine acid phosphatase family.</text>
</comment>
<keyword evidence="8" id="KW-0812">Transmembrane</keyword>
<accession>A0A0J7KGP1</accession>
<dbReference type="OrthoDB" id="10257284at2759"/>
<evidence type="ECO:0000256" key="2">
    <source>
        <dbReference type="ARBA" id="ARBA00005375"/>
    </source>
</evidence>
<keyword evidence="6" id="KW-1015">Disulfide bond</keyword>
<dbReference type="InterPro" id="IPR050645">
    <property type="entry name" value="Histidine_acid_phosphatase"/>
</dbReference>
<protein>
    <recommendedName>
        <fullName evidence="3">acid phosphatase</fullName>
        <ecNumber evidence="3">3.1.3.2</ecNumber>
    </recommendedName>
</protein>
<evidence type="ECO:0000256" key="8">
    <source>
        <dbReference type="SAM" id="Phobius"/>
    </source>
</evidence>
<proteinExistence type="inferred from homology"/>
<dbReference type="Pfam" id="PF00328">
    <property type="entry name" value="His_Phos_2"/>
    <property type="match status" value="1"/>
</dbReference>